<organism evidence="2 3">
    <name type="scientific">Magnetospirillum aberrantis SpK</name>
    <dbReference type="NCBI Taxonomy" id="908842"/>
    <lineage>
        <taxon>Bacteria</taxon>
        <taxon>Pseudomonadati</taxon>
        <taxon>Pseudomonadota</taxon>
        <taxon>Alphaproteobacteria</taxon>
        <taxon>Rhodospirillales</taxon>
        <taxon>Rhodospirillaceae</taxon>
        <taxon>Magnetospirillum</taxon>
    </lineage>
</organism>
<name>A0A7C9QVW6_9PROT</name>
<comment type="caution">
    <text evidence="2">The sequence shown here is derived from an EMBL/GenBank/DDBJ whole genome shotgun (WGS) entry which is preliminary data.</text>
</comment>
<dbReference type="SUPFAM" id="SSF47336">
    <property type="entry name" value="ACP-like"/>
    <property type="match status" value="1"/>
</dbReference>
<sequence>MADFQEIVEHIIGHLRKVVPPGTEIAAESRIVGDLGLDSLVVMNFVMALEDDFDVSLTMDSLAKVETVGDLARTLEALTKR</sequence>
<dbReference type="InterPro" id="IPR009081">
    <property type="entry name" value="PP-bd_ACP"/>
</dbReference>
<dbReference type="Pfam" id="PF00550">
    <property type="entry name" value="PP-binding"/>
    <property type="match status" value="1"/>
</dbReference>
<evidence type="ECO:0000313" key="2">
    <source>
        <dbReference type="EMBL" id="NFV81762.1"/>
    </source>
</evidence>
<dbReference type="Proteomes" id="UP000480684">
    <property type="component" value="Unassembled WGS sequence"/>
</dbReference>
<dbReference type="RefSeq" id="WP_163682127.1">
    <property type="nucleotide sequence ID" value="NZ_JAAIYP010000043.1"/>
</dbReference>
<accession>A0A7C9QVW6</accession>
<reference evidence="2 3" key="1">
    <citation type="submission" date="2020-02" db="EMBL/GenBank/DDBJ databases">
        <authorList>
            <person name="Dziuba M."/>
            <person name="Kuznetsov B."/>
            <person name="Mardanov A."/>
            <person name="Ravin N."/>
            <person name="Grouzdev D."/>
        </authorList>
    </citation>
    <scope>NUCLEOTIDE SEQUENCE [LARGE SCALE GENOMIC DNA]</scope>
    <source>
        <strain evidence="2 3">SpK</strain>
    </source>
</reference>
<proteinExistence type="predicted"/>
<gene>
    <name evidence="2" type="ORF">G4223_16750</name>
</gene>
<feature type="domain" description="Carrier" evidence="1">
    <location>
        <begin position="2"/>
        <end position="79"/>
    </location>
</feature>
<dbReference type="PROSITE" id="PS50075">
    <property type="entry name" value="CARRIER"/>
    <property type="match status" value="1"/>
</dbReference>
<evidence type="ECO:0000313" key="3">
    <source>
        <dbReference type="Proteomes" id="UP000480684"/>
    </source>
</evidence>
<dbReference type="InterPro" id="IPR036736">
    <property type="entry name" value="ACP-like_sf"/>
</dbReference>
<dbReference type="Gene3D" id="1.10.1200.10">
    <property type="entry name" value="ACP-like"/>
    <property type="match status" value="1"/>
</dbReference>
<dbReference type="AlphaFoldDB" id="A0A7C9QVW6"/>
<protein>
    <submittedName>
        <fullName evidence="2">Acyl carrier protein</fullName>
    </submittedName>
</protein>
<evidence type="ECO:0000259" key="1">
    <source>
        <dbReference type="PROSITE" id="PS50075"/>
    </source>
</evidence>
<keyword evidence="3" id="KW-1185">Reference proteome</keyword>
<dbReference type="EMBL" id="JAAIYP010000043">
    <property type="protein sequence ID" value="NFV81762.1"/>
    <property type="molecule type" value="Genomic_DNA"/>
</dbReference>